<dbReference type="InterPro" id="IPR007260">
    <property type="entry name" value="NanE"/>
</dbReference>
<comment type="pathway">
    <text evidence="3 7">Amino-sugar metabolism; N-acetylneuraminate degradation; D-fructose 6-phosphate from N-acetylneuraminate: step 3/5.</text>
</comment>
<keyword evidence="5 7" id="KW-0413">Isomerase</keyword>
<dbReference type="GO" id="GO:0047465">
    <property type="term" value="F:N-acylglucosamine-6-phosphate 2-epimerase activity"/>
    <property type="evidence" value="ECO:0007669"/>
    <property type="project" value="UniProtKB-EC"/>
</dbReference>
<dbReference type="GO" id="GO:0005975">
    <property type="term" value="P:carbohydrate metabolic process"/>
    <property type="evidence" value="ECO:0007669"/>
    <property type="project" value="UniProtKB-UniRule"/>
</dbReference>
<sequence length="227" mass="24421">MKKKEFLDAIKGGLIVSCQALPGEPLYTEEGGVMPLIALAAKEAGAAGIRANTVRDILQIKEKVELPIIGIIKQTYSGSDVFITPTMKEVDALVATGVEVIALDCTLRQRPDNQTINQFIKQIKEKYPEQLLMADIATYEEGLNAWQAGMDFVGTTLRGYTEAEALSNEALVKALVEEGISVIAEGQIHTPEEAKKIQALGADGIVVGGAITRPKEIAARFIQALTN</sequence>
<evidence type="ECO:0000256" key="4">
    <source>
        <dbReference type="ARBA" id="ARBA00007439"/>
    </source>
</evidence>
<gene>
    <name evidence="7" type="primary">nanE</name>
    <name evidence="8" type="ORF">P7D69_04600</name>
</gene>
<dbReference type="InterPro" id="IPR013785">
    <property type="entry name" value="Aldolase_TIM"/>
</dbReference>
<dbReference type="FunFam" id="3.20.20.70:FF:000035">
    <property type="entry name" value="Putative N-acetylmannosamine-6-phosphate 2-epimerase"/>
    <property type="match status" value="1"/>
</dbReference>
<evidence type="ECO:0000256" key="5">
    <source>
        <dbReference type="ARBA" id="ARBA00023235"/>
    </source>
</evidence>
<dbReference type="Pfam" id="PF04131">
    <property type="entry name" value="NanE"/>
    <property type="match status" value="1"/>
</dbReference>
<dbReference type="GO" id="GO:0019262">
    <property type="term" value="P:N-acetylneuraminate catabolic process"/>
    <property type="evidence" value="ECO:0007669"/>
    <property type="project" value="UniProtKB-UniRule"/>
</dbReference>
<reference evidence="8" key="1">
    <citation type="submission" date="2023-03" db="EMBL/GenBank/DDBJ databases">
        <authorList>
            <person name="Shen W."/>
            <person name="Cai J."/>
        </authorList>
    </citation>
    <scope>NUCLEOTIDE SEQUENCE</scope>
    <source>
        <strain evidence="8">Y15</strain>
    </source>
</reference>
<proteinExistence type="inferred from homology"/>
<evidence type="ECO:0000256" key="1">
    <source>
        <dbReference type="ARBA" id="ARBA00000056"/>
    </source>
</evidence>
<dbReference type="PANTHER" id="PTHR36204:SF1">
    <property type="entry name" value="N-ACETYLMANNOSAMINE-6-PHOSPHATE 2-EPIMERASE-RELATED"/>
    <property type="match status" value="1"/>
</dbReference>
<dbReference type="Proteomes" id="UP001254770">
    <property type="component" value="Unassembled WGS sequence"/>
</dbReference>
<dbReference type="HAMAP" id="MF_01235">
    <property type="entry name" value="ManNAc6P_epimer"/>
    <property type="match status" value="1"/>
</dbReference>
<evidence type="ECO:0000313" key="8">
    <source>
        <dbReference type="EMBL" id="MDT2543630.1"/>
    </source>
</evidence>
<dbReference type="NCBIfam" id="NF002231">
    <property type="entry name" value="PRK01130.1"/>
    <property type="match status" value="1"/>
</dbReference>
<evidence type="ECO:0000256" key="6">
    <source>
        <dbReference type="ARBA" id="ARBA00023277"/>
    </source>
</evidence>
<dbReference type="GO" id="GO:0006053">
    <property type="term" value="P:N-acetylmannosamine catabolic process"/>
    <property type="evidence" value="ECO:0007669"/>
    <property type="project" value="TreeGrafter"/>
</dbReference>
<comment type="caution">
    <text evidence="8">The sequence shown here is derived from an EMBL/GenBank/DDBJ whole genome shotgun (WGS) entry which is preliminary data.</text>
</comment>
<dbReference type="RefSeq" id="WP_222225921.1">
    <property type="nucleotide sequence ID" value="NZ_CP081846.1"/>
</dbReference>
<keyword evidence="6 7" id="KW-0119">Carbohydrate metabolism</keyword>
<evidence type="ECO:0000256" key="2">
    <source>
        <dbReference type="ARBA" id="ARBA00002147"/>
    </source>
</evidence>
<dbReference type="EC" id="5.1.3.9" evidence="7"/>
<organism evidence="8 9">
    <name type="scientific">Enterococcus raffinosus</name>
    <dbReference type="NCBI Taxonomy" id="71452"/>
    <lineage>
        <taxon>Bacteria</taxon>
        <taxon>Bacillati</taxon>
        <taxon>Bacillota</taxon>
        <taxon>Bacilli</taxon>
        <taxon>Lactobacillales</taxon>
        <taxon>Enterococcaceae</taxon>
        <taxon>Enterococcus</taxon>
    </lineage>
</organism>
<protein>
    <recommendedName>
        <fullName evidence="7">Putative N-acetylmannosamine-6-phosphate 2-epimerase</fullName>
        <ecNumber evidence="7">5.1.3.9</ecNumber>
    </recommendedName>
    <alternativeName>
        <fullName evidence="7">ManNAc-6-P epimerase</fullName>
    </alternativeName>
</protein>
<evidence type="ECO:0000256" key="3">
    <source>
        <dbReference type="ARBA" id="ARBA00005081"/>
    </source>
</evidence>
<evidence type="ECO:0000313" key="9">
    <source>
        <dbReference type="Proteomes" id="UP001254770"/>
    </source>
</evidence>
<accession>A0AAW8TA33</accession>
<dbReference type="SUPFAM" id="SSF51366">
    <property type="entry name" value="Ribulose-phoshate binding barrel"/>
    <property type="match status" value="1"/>
</dbReference>
<dbReference type="InterPro" id="IPR011060">
    <property type="entry name" value="RibuloseP-bd_barrel"/>
</dbReference>
<dbReference type="CDD" id="cd04729">
    <property type="entry name" value="NanE"/>
    <property type="match status" value="1"/>
</dbReference>
<comment type="catalytic activity">
    <reaction evidence="1 7">
        <text>an N-acyl-D-glucosamine 6-phosphate = an N-acyl-D-mannosamine 6-phosphate</text>
        <dbReference type="Rhea" id="RHEA:23932"/>
        <dbReference type="ChEBI" id="CHEBI:57599"/>
        <dbReference type="ChEBI" id="CHEBI:57666"/>
        <dbReference type="EC" id="5.1.3.9"/>
    </reaction>
</comment>
<comment type="function">
    <text evidence="2 7">Converts N-acetylmannosamine-6-phosphate (ManNAc-6-P) to N-acetylglucosamine-6-phosphate (GlcNAc-6-P).</text>
</comment>
<dbReference type="GO" id="GO:0005829">
    <property type="term" value="C:cytosol"/>
    <property type="evidence" value="ECO:0007669"/>
    <property type="project" value="TreeGrafter"/>
</dbReference>
<dbReference type="EMBL" id="JARPXL010000003">
    <property type="protein sequence ID" value="MDT2543630.1"/>
    <property type="molecule type" value="Genomic_DNA"/>
</dbReference>
<dbReference type="Gene3D" id="3.20.20.70">
    <property type="entry name" value="Aldolase class I"/>
    <property type="match status" value="1"/>
</dbReference>
<name>A0AAW8TA33_9ENTE</name>
<dbReference type="AlphaFoldDB" id="A0AAW8TA33"/>
<dbReference type="PANTHER" id="PTHR36204">
    <property type="entry name" value="N-ACETYLMANNOSAMINE-6-PHOSPHATE 2-EPIMERASE-RELATED"/>
    <property type="match status" value="1"/>
</dbReference>
<evidence type="ECO:0000256" key="7">
    <source>
        <dbReference type="HAMAP-Rule" id="MF_01235"/>
    </source>
</evidence>
<comment type="similarity">
    <text evidence="4 7">Belongs to the NanE family.</text>
</comment>